<evidence type="ECO:0000256" key="1">
    <source>
        <dbReference type="SAM" id="MobiDB-lite"/>
    </source>
</evidence>
<dbReference type="SUPFAM" id="SSF56300">
    <property type="entry name" value="Metallo-dependent phosphatases"/>
    <property type="match status" value="1"/>
</dbReference>
<organism evidence="3">
    <name type="scientific">Grammatophora oceanica</name>
    <dbReference type="NCBI Taxonomy" id="210454"/>
    <lineage>
        <taxon>Eukaryota</taxon>
        <taxon>Sar</taxon>
        <taxon>Stramenopiles</taxon>
        <taxon>Ochrophyta</taxon>
        <taxon>Bacillariophyta</taxon>
        <taxon>Fragilariophyceae</taxon>
        <taxon>Fragilariophycidae</taxon>
        <taxon>Rhabdonematales</taxon>
        <taxon>Grammatophoraceae</taxon>
        <taxon>Grammatophora</taxon>
    </lineage>
</organism>
<feature type="region of interest" description="Disordered" evidence="1">
    <location>
        <begin position="1"/>
        <end position="111"/>
    </location>
</feature>
<keyword evidence="2" id="KW-1133">Transmembrane helix</keyword>
<keyword evidence="2" id="KW-0472">Membrane</keyword>
<dbReference type="InterPro" id="IPR029052">
    <property type="entry name" value="Metallo-depent_PP-like"/>
</dbReference>
<reference evidence="3" key="1">
    <citation type="submission" date="2021-01" db="EMBL/GenBank/DDBJ databases">
        <authorList>
            <person name="Corre E."/>
            <person name="Pelletier E."/>
            <person name="Niang G."/>
            <person name="Scheremetjew M."/>
            <person name="Finn R."/>
            <person name="Kale V."/>
            <person name="Holt S."/>
            <person name="Cochrane G."/>
            <person name="Meng A."/>
            <person name="Brown T."/>
            <person name="Cohen L."/>
        </authorList>
    </citation>
    <scope>NUCLEOTIDE SEQUENCE</scope>
    <source>
        <strain evidence="3">CCMP 410</strain>
    </source>
</reference>
<feature type="compositionally biased region" description="Low complexity" evidence="1">
    <location>
        <begin position="346"/>
        <end position="356"/>
    </location>
</feature>
<feature type="compositionally biased region" description="Polar residues" evidence="1">
    <location>
        <begin position="219"/>
        <end position="234"/>
    </location>
</feature>
<feature type="compositionally biased region" description="Low complexity" evidence="1">
    <location>
        <begin position="46"/>
        <end position="84"/>
    </location>
</feature>
<evidence type="ECO:0000313" key="3">
    <source>
        <dbReference type="EMBL" id="CAD9288513.1"/>
    </source>
</evidence>
<evidence type="ECO:0008006" key="4">
    <source>
        <dbReference type="Google" id="ProtNLM"/>
    </source>
</evidence>
<feature type="region of interest" description="Disordered" evidence="1">
    <location>
        <begin position="217"/>
        <end position="283"/>
    </location>
</feature>
<feature type="compositionally biased region" description="Low complexity" evidence="1">
    <location>
        <begin position="274"/>
        <end position="283"/>
    </location>
</feature>
<sequence>MDEDYDELMGPPMGTQLKRLVPEEDEAIPAPVVAVTPENNTESRRSSASRSAPPMGAFAKSNSSLSSTSAGGSSASGPPMGAFSNRWSKYEEDESKLQREAAKATGQAIASAATRAAERADAFSSQYSDTGVEHEVDDFMVQSVQDRLTRGSSSLPHEEEVKNFAASNPPPSSPHKPRKWSFNATGRKYRSTEEETIEYSGANDRVRAEALRVLEMADQGTSERTMGTNSLSNLRRTRTGGYTSDRLDPAMRSRSARGSPQRAGFNDASSPKPAYSFKKSSSLTSASSYDRAGRFSIDSDDDELEVDDTGFDVVSMQSRSALGRAVPMASHTSASTPETSNDESTPRSSWSSRYSTPAPFVTTGLTTSRYSNHSQMLDDMDRHEAQRLAKSAQNMYTSSPHKLRKSSTPPRVFGANFSFTGKQLFSQDRADAAVPPDQRNLRTVWMDVDLKRDASPPQPDGIMYHRGPDSFEKRRRRRNYFMGAFICTVLAILLGAIFGGNKLADGDATSNSHNAFTKGFKFAITSNCPYDTREEKKLASDLAALEDNVQFLVHLGNVHDAAVTLCPETSYLDAAQILSTSTTPVFILPGPHDWNDCPSPVIAFNDWTDYLSRIDKKWDHGFKTGRQINMEENFFMLEGGTLFLGLHIVGGRVDDKIAWAIRHEHNVKWVQEQFDIQDKNAYNAVVLMGNSKPSRQQHDFWDTVGPEIKKLGKPTLYIHAASGDGVEADMYKPFDDVDNLVALEIEDGGKSPPMTVTVSSAGSSPFHIGRHGTSSF</sequence>
<protein>
    <recommendedName>
        <fullName evidence="4">Calcineurin-like phosphoesterase domain-containing protein</fullName>
    </recommendedName>
</protein>
<feature type="compositionally biased region" description="Polar residues" evidence="1">
    <location>
        <begin position="330"/>
        <end position="343"/>
    </location>
</feature>
<feature type="region of interest" description="Disordered" evidence="1">
    <location>
        <begin position="147"/>
        <end position="201"/>
    </location>
</feature>
<gene>
    <name evidence="3" type="ORF">GOCE00092_LOCUS15733</name>
</gene>
<evidence type="ECO:0000256" key="2">
    <source>
        <dbReference type="SAM" id="Phobius"/>
    </source>
</evidence>
<feature type="region of interest" description="Disordered" evidence="1">
    <location>
        <begin position="321"/>
        <end position="356"/>
    </location>
</feature>
<dbReference type="AlphaFoldDB" id="A0A7S1YB14"/>
<keyword evidence="2" id="KW-0812">Transmembrane</keyword>
<name>A0A7S1YB14_9STRA</name>
<dbReference type="EMBL" id="HBGK01030145">
    <property type="protein sequence ID" value="CAD9288513.1"/>
    <property type="molecule type" value="Transcribed_RNA"/>
</dbReference>
<feature type="transmembrane region" description="Helical" evidence="2">
    <location>
        <begin position="480"/>
        <end position="500"/>
    </location>
</feature>
<proteinExistence type="predicted"/>
<accession>A0A7S1YB14</accession>